<dbReference type="Pfam" id="PF16076">
    <property type="entry name" value="Acyltransf_C"/>
    <property type="match status" value="1"/>
</dbReference>
<protein>
    <recommendedName>
        <fullName evidence="6">HIT-type domain-containing protein</fullName>
    </recommendedName>
</protein>
<evidence type="ECO:0000256" key="2">
    <source>
        <dbReference type="ARBA" id="ARBA00022679"/>
    </source>
</evidence>
<dbReference type="AlphaFoldDB" id="A0A814DL49"/>
<dbReference type="Pfam" id="PF04438">
    <property type="entry name" value="zf-HIT"/>
    <property type="match status" value="1"/>
</dbReference>
<evidence type="ECO:0000256" key="1">
    <source>
        <dbReference type="ARBA" id="ARBA00008655"/>
    </source>
</evidence>
<evidence type="ECO:0000313" key="7">
    <source>
        <dbReference type="EMBL" id="CAF0957030.1"/>
    </source>
</evidence>
<dbReference type="PROSITE" id="PS51083">
    <property type="entry name" value="ZF_HIT"/>
    <property type="match status" value="1"/>
</dbReference>
<accession>A0A814DL49</accession>
<dbReference type="Pfam" id="PF25790">
    <property type="entry name" value="BCD1"/>
    <property type="match status" value="1"/>
</dbReference>
<dbReference type="SUPFAM" id="SSF69593">
    <property type="entry name" value="Glycerol-3-phosphate (1)-acyltransferase"/>
    <property type="match status" value="1"/>
</dbReference>
<comment type="similarity">
    <text evidence="1">Belongs to the 1-acyl-sn-glycerol-3-phosphate acyltransferase family.</text>
</comment>
<evidence type="ECO:0000256" key="3">
    <source>
        <dbReference type="ARBA" id="ARBA00023315"/>
    </source>
</evidence>
<dbReference type="InterPro" id="IPR007529">
    <property type="entry name" value="Znf_HIT"/>
</dbReference>
<gene>
    <name evidence="7" type="ORF">BJG266_LOCUS13536</name>
    <name evidence="8" type="ORF">QVE165_LOCUS32925</name>
</gene>
<keyword evidence="3" id="KW-0012">Acyltransferase</keyword>
<keyword evidence="5" id="KW-0812">Transmembrane</keyword>
<name>A0A814DL49_9BILA</name>
<dbReference type="CDD" id="cd23023">
    <property type="entry name" value="zf-HIT_BCD1"/>
    <property type="match status" value="1"/>
</dbReference>
<keyword evidence="2" id="KW-0808">Transferase</keyword>
<keyword evidence="5" id="KW-0472">Membrane</keyword>
<dbReference type="InterPro" id="IPR032098">
    <property type="entry name" value="Acyltransf_C"/>
</dbReference>
<dbReference type="InterPro" id="IPR002123">
    <property type="entry name" value="Plipid/glycerol_acylTrfase"/>
</dbReference>
<dbReference type="Proteomes" id="UP000663877">
    <property type="component" value="Unassembled WGS sequence"/>
</dbReference>
<dbReference type="OrthoDB" id="189226at2759"/>
<dbReference type="Pfam" id="PF01553">
    <property type="entry name" value="Acyltransferase"/>
    <property type="match status" value="1"/>
</dbReference>
<sequence length="555" mass="65391">METPSDPKKCSMCHKNPIKYTCPRCSIRTCSLPCCLLHKRTLDCNGQRDKTSFKQLNTMNDLDLLSDYRFLEEVNRQIETSKRDEMTNKMKSFNEPTRFQKLIQTKLKILGSIQILYLPKFSTRHKQNHMWYDRKLDEVFWHIECRFFTDSFYTWTITRLPTKETTLANLLVKFHEHCNEKKDSISLNSKNFSNEQEICVYIENFGQKRKQFGKYEKRPFNTMIDLFPLGIWSQFTFLAQWWSQSDCVLYVDPIVLKKVRSEHAIVIMNHKYDVDWLAGWIICQRLGIIQGSKIVGKQSLRLVPIVGWCWIFTESIFLRRVWDSDRETLVKDLRKVLENYPKNMFFNFLLFCEGTRFTEKKRVTSMKIAKEKGLPELKHHILPRTKGFTLLLQGAEDRITGIYDLNIGFKKNGAEPTLRSIMKGRSCQAEIYVRRTSISEIPKDTEGCGNWVHKLYQEKDQIYDYFVRNDTFEGNGLQRIEVPRNYTDLLIELFWILTIGVPSIIYLFKFLLTSSFIAQIIFVIIVILATIGVRAMIAVTETERGSHYGETKKNE</sequence>
<dbReference type="Proteomes" id="UP000663832">
    <property type="component" value="Unassembled WGS sequence"/>
</dbReference>
<organism evidence="7 10">
    <name type="scientific">Adineta steineri</name>
    <dbReference type="NCBI Taxonomy" id="433720"/>
    <lineage>
        <taxon>Eukaryota</taxon>
        <taxon>Metazoa</taxon>
        <taxon>Spiralia</taxon>
        <taxon>Gnathifera</taxon>
        <taxon>Rotifera</taxon>
        <taxon>Eurotatoria</taxon>
        <taxon>Bdelloidea</taxon>
        <taxon>Adinetida</taxon>
        <taxon>Adinetidae</taxon>
        <taxon>Adineta</taxon>
    </lineage>
</organism>
<feature type="transmembrane region" description="Helical" evidence="5">
    <location>
        <begin position="489"/>
        <end position="510"/>
    </location>
</feature>
<evidence type="ECO:0000313" key="9">
    <source>
        <dbReference type="Proteomes" id="UP000663832"/>
    </source>
</evidence>
<proteinExistence type="inferred from homology"/>
<dbReference type="Gene3D" id="3.30.60.190">
    <property type="match status" value="1"/>
</dbReference>
<dbReference type="SMART" id="SM00563">
    <property type="entry name" value="PlsC"/>
    <property type="match status" value="1"/>
</dbReference>
<dbReference type="PANTHER" id="PTHR10983:SF24">
    <property type="entry name" value="1-ACYLGLYCEROL-3-PHOSPHATE O-ACYLTRANSFERASE 3, ISOFORM E-RELATED"/>
    <property type="match status" value="1"/>
</dbReference>
<dbReference type="GO" id="GO:0008270">
    <property type="term" value="F:zinc ion binding"/>
    <property type="evidence" value="ECO:0007669"/>
    <property type="project" value="UniProtKB-UniRule"/>
</dbReference>
<keyword evidence="5" id="KW-1133">Transmembrane helix</keyword>
<dbReference type="PANTHER" id="PTHR10983">
    <property type="entry name" value="1-ACYLGLYCEROL-3-PHOSPHATE ACYLTRANSFERASE-RELATED"/>
    <property type="match status" value="1"/>
</dbReference>
<dbReference type="InterPro" id="IPR057721">
    <property type="entry name" value="BCD1_alpha/beta"/>
</dbReference>
<keyword evidence="4" id="KW-0862">Zinc</keyword>
<dbReference type="CDD" id="cd07990">
    <property type="entry name" value="LPLAT_LCLAT1-like"/>
    <property type="match status" value="1"/>
</dbReference>
<keyword evidence="4" id="KW-0863">Zinc-finger</keyword>
<evidence type="ECO:0000259" key="6">
    <source>
        <dbReference type="PROSITE" id="PS51083"/>
    </source>
</evidence>
<keyword evidence="9" id="KW-1185">Reference proteome</keyword>
<keyword evidence="4" id="KW-0479">Metal-binding</keyword>
<reference evidence="7" key="1">
    <citation type="submission" date="2021-02" db="EMBL/GenBank/DDBJ databases">
        <authorList>
            <person name="Nowell W R."/>
        </authorList>
    </citation>
    <scope>NUCLEOTIDE SEQUENCE</scope>
</reference>
<comment type="caution">
    <text evidence="7">The sequence shown here is derived from an EMBL/GenBank/DDBJ whole genome shotgun (WGS) entry which is preliminary data.</text>
</comment>
<dbReference type="EMBL" id="CAJNOI010000055">
    <property type="protein sequence ID" value="CAF0957030.1"/>
    <property type="molecule type" value="Genomic_DNA"/>
</dbReference>
<feature type="domain" description="HIT-type" evidence="6">
    <location>
        <begin position="10"/>
        <end position="44"/>
    </location>
</feature>
<evidence type="ECO:0000313" key="10">
    <source>
        <dbReference type="Proteomes" id="UP000663877"/>
    </source>
</evidence>
<dbReference type="SUPFAM" id="SSF144232">
    <property type="entry name" value="HIT/MYND zinc finger-like"/>
    <property type="match status" value="1"/>
</dbReference>
<dbReference type="GO" id="GO:0003841">
    <property type="term" value="F:1-acylglycerol-3-phosphate O-acyltransferase activity"/>
    <property type="evidence" value="ECO:0007669"/>
    <property type="project" value="TreeGrafter"/>
</dbReference>
<evidence type="ECO:0000313" key="8">
    <source>
        <dbReference type="EMBL" id="CAF1331629.1"/>
    </source>
</evidence>
<dbReference type="EMBL" id="CAJNOM010000296">
    <property type="protein sequence ID" value="CAF1331629.1"/>
    <property type="molecule type" value="Genomic_DNA"/>
</dbReference>
<evidence type="ECO:0000256" key="4">
    <source>
        <dbReference type="PROSITE-ProRule" id="PRU00453"/>
    </source>
</evidence>
<evidence type="ECO:0000256" key="5">
    <source>
        <dbReference type="SAM" id="Phobius"/>
    </source>
</evidence>
<feature type="transmembrane region" description="Helical" evidence="5">
    <location>
        <begin position="516"/>
        <end position="537"/>
    </location>
</feature>
<dbReference type="GO" id="GO:0012505">
    <property type="term" value="C:endomembrane system"/>
    <property type="evidence" value="ECO:0007669"/>
    <property type="project" value="TreeGrafter"/>
</dbReference>